<keyword evidence="1" id="KW-0812">Transmembrane</keyword>
<dbReference type="AlphaFoldDB" id="A0A922LAU8"/>
<protein>
    <submittedName>
        <fullName evidence="2">Uncharacterized protein</fullName>
    </submittedName>
</protein>
<comment type="caution">
    <text evidence="2">The sequence shown here is derived from an EMBL/GenBank/DDBJ whole genome shotgun (WGS) entry which is preliminary data.</text>
</comment>
<proteinExistence type="predicted"/>
<reference evidence="2" key="2">
    <citation type="journal article" date="2022" name="Res Sq">
        <title>Comparative Genomics Reveals Insights into the Divergent Evolution of Astigmatic Mites and Household Pest Adaptations.</title>
        <authorList>
            <person name="Xiong Q."/>
            <person name="Wan A.T.-Y."/>
            <person name="Liu X.-Y."/>
            <person name="Fung C.S.-H."/>
            <person name="Xiao X."/>
            <person name="Malainual N."/>
            <person name="Hou J."/>
            <person name="Wang L."/>
            <person name="Wang M."/>
            <person name="Yang K."/>
            <person name="Cui Y."/>
            <person name="Leung E."/>
            <person name="Nong W."/>
            <person name="Shin S.-K."/>
            <person name="Au S."/>
            <person name="Jeong K.Y."/>
            <person name="Chew F.T."/>
            <person name="Hui J."/>
            <person name="Leung T.F."/>
            <person name="Tungtrongchitr A."/>
            <person name="Zhong N."/>
            <person name="Liu Z."/>
            <person name="Tsui S."/>
        </authorList>
    </citation>
    <scope>NUCLEOTIDE SEQUENCE</scope>
    <source>
        <strain evidence="2">Derf</strain>
        <tissue evidence="2">Whole organism</tissue>
    </source>
</reference>
<keyword evidence="1" id="KW-0472">Membrane</keyword>
<gene>
    <name evidence="2" type="ORF">DERF_005086</name>
</gene>
<evidence type="ECO:0000313" key="3">
    <source>
        <dbReference type="Proteomes" id="UP000790347"/>
    </source>
</evidence>
<keyword evidence="1" id="KW-1133">Transmembrane helix</keyword>
<dbReference type="EMBL" id="ASGP02000002">
    <property type="protein sequence ID" value="KAH9521425.1"/>
    <property type="molecule type" value="Genomic_DNA"/>
</dbReference>
<reference evidence="2" key="1">
    <citation type="submission" date="2013-05" db="EMBL/GenBank/DDBJ databases">
        <authorList>
            <person name="Yim A.K.Y."/>
            <person name="Chan T.F."/>
            <person name="Ji K.M."/>
            <person name="Liu X.Y."/>
            <person name="Zhou J.W."/>
            <person name="Li R.Q."/>
            <person name="Yang K.Y."/>
            <person name="Li J."/>
            <person name="Li M."/>
            <person name="Law P.T.W."/>
            <person name="Wu Y.L."/>
            <person name="Cai Z.L."/>
            <person name="Qin H."/>
            <person name="Bao Y."/>
            <person name="Leung R.K.K."/>
            <person name="Ng P.K.S."/>
            <person name="Zou J."/>
            <person name="Zhong X.J."/>
            <person name="Ran P.X."/>
            <person name="Zhong N.S."/>
            <person name="Liu Z.G."/>
            <person name="Tsui S.K.W."/>
        </authorList>
    </citation>
    <scope>NUCLEOTIDE SEQUENCE</scope>
    <source>
        <strain evidence="2">Derf</strain>
        <tissue evidence="2">Whole organism</tissue>
    </source>
</reference>
<accession>A0A922LAU8</accession>
<dbReference type="Proteomes" id="UP000790347">
    <property type="component" value="Unassembled WGS sequence"/>
</dbReference>
<organism evidence="2 3">
    <name type="scientific">Dermatophagoides farinae</name>
    <name type="common">American house dust mite</name>
    <dbReference type="NCBI Taxonomy" id="6954"/>
    <lineage>
        <taxon>Eukaryota</taxon>
        <taxon>Metazoa</taxon>
        <taxon>Ecdysozoa</taxon>
        <taxon>Arthropoda</taxon>
        <taxon>Chelicerata</taxon>
        <taxon>Arachnida</taxon>
        <taxon>Acari</taxon>
        <taxon>Acariformes</taxon>
        <taxon>Sarcoptiformes</taxon>
        <taxon>Astigmata</taxon>
        <taxon>Psoroptidia</taxon>
        <taxon>Analgoidea</taxon>
        <taxon>Pyroglyphidae</taxon>
        <taxon>Dermatophagoidinae</taxon>
        <taxon>Dermatophagoides</taxon>
    </lineage>
</organism>
<feature type="transmembrane region" description="Helical" evidence="1">
    <location>
        <begin position="32"/>
        <end position="51"/>
    </location>
</feature>
<name>A0A922LAU8_DERFA</name>
<evidence type="ECO:0000313" key="2">
    <source>
        <dbReference type="EMBL" id="KAH9521425.1"/>
    </source>
</evidence>
<evidence type="ECO:0000256" key="1">
    <source>
        <dbReference type="SAM" id="Phobius"/>
    </source>
</evidence>
<sequence length="109" mass="12846">MSQQSRHQFIFGVIFFVGSVPATQQRTLFRYTIFVWTALLWNAIVMIYRNLVEGNNFDDKNIICRQGSSKLYLSVGIQYRQQQQTIRIMCTLDTSTKSYYLTITKLLFQ</sequence>
<keyword evidence="3" id="KW-1185">Reference proteome</keyword>